<evidence type="ECO:0000256" key="2">
    <source>
        <dbReference type="ARBA" id="ARBA00002933"/>
    </source>
</evidence>
<dbReference type="CDD" id="cd03431">
    <property type="entry name" value="NUDIX_DNA_Glycosylase_C-MutY"/>
    <property type="match status" value="1"/>
</dbReference>
<evidence type="ECO:0000256" key="8">
    <source>
        <dbReference type="ARBA" id="ARBA00022763"/>
    </source>
</evidence>
<dbReference type="NCBIfam" id="NF008132">
    <property type="entry name" value="PRK10880.1"/>
    <property type="match status" value="1"/>
</dbReference>
<evidence type="ECO:0000256" key="11">
    <source>
        <dbReference type="ARBA" id="ARBA00023014"/>
    </source>
</evidence>
<keyword evidence="12" id="KW-0234">DNA repair</keyword>
<comment type="function">
    <text evidence="2">Adenine glycosylase active on G-A mispairs. MutY also corrects error-prone DNA synthesis past GO lesions which are due to the oxidatively damaged form of guanine: 7,8-dihydro-8-oxoguanine (8-oxo-dGTP).</text>
</comment>
<keyword evidence="11" id="KW-0411">Iron-sulfur</keyword>
<evidence type="ECO:0000256" key="13">
    <source>
        <dbReference type="ARBA" id="ARBA00023295"/>
    </source>
</evidence>
<reference evidence="17" key="1">
    <citation type="journal article" date="2019" name="Int. J. Syst. Evol. Microbiol.">
        <title>The Global Catalogue of Microorganisms (GCM) 10K type strain sequencing project: providing services to taxonomists for standard genome sequencing and annotation.</title>
        <authorList>
            <consortium name="The Broad Institute Genomics Platform"/>
            <consortium name="The Broad Institute Genome Sequencing Center for Infectious Disease"/>
            <person name="Wu L."/>
            <person name="Ma J."/>
        </authorList>
    </citation>
    <scope>NUCLEOTIDE SEQUENCE [LARGE SCALE GENOMIC DNA]</scope>
    <source>
        <strain evidence="17">JCM 16914</strain>
    </source>
</reference>
<dbReference type="EMBL" id="BAAAZT010000064">
    <property type="protein sequence ID" value="GAA3904387.1"/>
    <property type="molecule type" value="Genomic_DNA"/>
</dbReference>
<comment type="caution">
    <text evidence="16">The sequence shown here is derived from an EMBL/GenBank/DDBJ whole genome shotgun (WGS) entry which is preliminary data.</text>
</comment>
<dbReference type="PANTHER" id="PTHR42944:SF1">
    <property type="entry name" value="ADENINE DNA GLYCOSYLASE"/>
    <property type="match status" value="1"/>
</dbReference>
<proteinExistence type="inferred from homology"/>
<evidence type="ECO:0000256" key="6">
    <source>
        <dbReference type="ARBA" id="ARBA00022485"/>
    </source>
</evidence>
<keyword evidence="8 14" id="KW-0227">DNA damage</keyword>
<dbReference type="Gene3D" id="3.90.79.10">
    <property type="entry name" value="Nucleoside Triphosphate Pyrophosphohydrolase"/>
    <property type="match status" value="1"/>
</dbReference>
<dbReference type="CDD" id="cd00056">
    <property type="entry name" value="ENDO3c"/>
    <property type="match status" value="1"/>
</dbReference>
<keyword evidence="6" id="KW-0004">4Fe-4S</keyword>
<dbReference type="Pfam" id="PF00730">
    <property type="entry name" value="HhH-GPD"/>
    <property type="match status" value="1"/>
</dbReference>
<dbReference type="InterPro" id="IPR011257">
    <property type="entry name" value="DNA_glycosylase"/>
</dbReference>
<dbReference type="RefSeq" id="WP_425552736.1">
    <property type="nucleotide sequence ID" value="NZ_BAAAZT010000064.1"/>
</dbReference>
<evidence type="ECO:0000256" key="3">
    <source>
        <dbReference type="ARBA" id="ARBA00008343"/>
    </source>
</evidence>
<feature type="domain" description="HhH-GPD" evidence="15">
    <location>
        <begin position="56"/>
        <end position="208"/>
    </location>
</feature>
<dbReference type="InterPro" id="IPR015797">
    <property type="entry name" value="NUDIX_hydrolase-like_dom_sf"/>
</dbReference>
<comment type="similarity">
    <text evidence="3 14">Belongs to the Nth/MutY family.</text>
</comment>
<organism evidence="16 17">
    <name type="scientific">Halomonas cibimaris</name>
    <dbReference type="NCBI Taxonomy" id="657012"/>
    <lineage>
        <taxon>Bacteria</taxon>
        <taxon>Pseudomonadati</taxon>
        <taxon>Pseudomonadota</taxon>
        <taxon>Gammaproteobacteria</taxon>
        <taxon>Oceanospirillales</taxon>
        <taxon>Halomonadaceae</taxon>
        <taxon>Halomonas</taxon>
    </lineage>
</organism>
<dbReference type="InterPro" id="IPR003265">
    <property type="entry name" value="HhH-GPD_domain"/>
</dbReference>
<name>A0ABP7LQT6_9GAMM</name>
<evidence type="ECO:0000256" key="12">
    <source>
        <dbReference type="ARBA" id="ARBA00023204"/>
    </source>
</evidence>
<evidence type="ECO:0000256" key="7">
    <source>
        <dbReference type="ARBA" id="ARBA00022723"/>
    </source>
</evidence>
<dbReference type="Proteomes" id="UP001500133">
    <property type="component" value="Unassembled WGS sequence"/>
</dbReference>
<dbReference type="InterPro" id="IPR000445">
    <property type="entry name" value="HhH_motif"/>
</dbReference>
<comment type="cofactor">
    <cofactor evidence="14">
        <name>[4Fe-4S] cluster</name>
        <dbReference type="ChEBI" id="CHEBI:49883"/>
    </cofactor>
    <text evidence="14">Binds 1 [4Fe-4S] cluster.</text>
</comment>
<dbReference type="Gene3D" id="1.10.340.30">
    <property type="entry name" value="Hypothetical protein, domain 2"/>
    <property type="match status" value="1"/>
</dbReference>
<evidence type="ECO:0000313" key="17">
    <source>
        <dbReference type="Proteomes" id="UP001500133"/>
    </source>
</evidence>
<dbReference type="Pfam" id="PF14815">
    <property type="entry name" value="NUDIX_4"/>
    <property type="match status" value="1"/>
</dbReference>
<dbReference type="InterPro" id="IPR029119">
    <property type="entry name" value="MutY_C"/>
</dbReference>
<dbReference type="SUPFAM" id="SSF55811">
    <property type="entry name" value="Nudix"/>
    <property type="match status" value="1"/>
</dbReference>
<keyword evidence="7" id="KW-0479">Metal-binding</keyword>
<sequence length="377" mass="42401">MSQPKHHQRRPAMPEPVLEPARFQQRLLDWFDQYGRYDLPWQALRTPYRVWVSEIMLQQTQVATVIGYFERFMQRFPTLGDLAAAEQDEVLHLWTGLGYYARARNLHRAAQVVVEDYGGELPTASVEELTALPGIGRSTAGAIIAQSTGERAVMLDGNVKRTLTRLHAVAGWPGRPRVERGLWALADHYTPDTRLADYTQAMMDLGATLCTRAAPDCAICPFADVCVAHARGEERRYPEPKPKKAVPTRQTLMLMLHDGQGRVWLEQRPPAGLWGGLWCLPQFDTREQLKDWLAAHAKAPEHEPARPTFTHVFSHFRLEITPQPVACDAAGTVREGGLWYDVNRPPALGLAAPVKRLLTEFAAERAPFRLDNTPGHA</sequence>
<dbReference type="SMART" id="SM00478">
    <property type="entry name" value="ENDO3c"/>
    <property type="match status" value="1"/>
</dbReference>
<protein>
    <recommendedName>
        <fullName evidence="5 14">Adenine DNA glycosylase</fullName>
        <ecNumber evidence="4 14">3.2.2.31</ecNumber>
    </recommendedName>
</protein>
<evidence type="ECO:0000256" key="4">
    <source>
        <dbReference type="ARBA" id="ARBA00012045"/>
    </source>
</evidence>
<evidence type="ECO:0000313" key="16">
    <source>
        <dbReference type="EMBL" id="GAA3904387.1"/>
    </source>
</evidence>
<gene>
    <name evidence="16" type="primary">mutY</name>
    <name evidence="16" type="ORF">GCM10022228_13310</name>
</gene>
<dbReference type="SUPFAM" id="SSF48150">
    <property type="entry name" value="DNA-glycosylase"/>
    <property type="match status" value="1"/>
</dbReference>
<evidence type="ECO:0000259" key="15">
    <source>
        <dbReference type="SMART" id="SM00478"/>
    </source>
</evidence>
<dbReference type="PANTHER" id="PTHR42944">
    <property type="entry name" value="ADENINE DNA GLYCOSYLASE"/>
    <property type="match status" value="1"/>
</dbReference>
<comment type="catalytic activity">
    <reaction evidence="1 14">
        <text>Hydrolyzes free adenine bases from 7,8-dihydro-8-oxoguanine:adenine mismatched double-stranded DNA, leaving an apurinic site.</text>
        <dbReference type="EC" id="3.2.2.31"/>
    </reaction>
</comment>
<dbReference type="Gene3D" id="1.10.1670.10">
    <property type="entry name" value="Helix-hairpin-Helix base-excision DNA repair enzymes (C-terminal)"/>
    <property type="match status" value="1"/>
</dbReference>
<dbReference type="InterPro" id="IPR005760">
    <property type="entry name" value="A/G_AdeGlyc_MutY"/>
</dbReference>
<dbReference type="InterPro" id="IPR023170">
    <property type="entry name" value="HhH_base_excis_C"/>
</dbReference>
<dbReference type="EC" id="3.2.2.31" evidence="4 14"/>
<evidence type="ECO:0000256" key="1">
    <source>
        <dbReference type="ARBA" id="ARBA00000843"/>
    </source>
</evidence>
<evidence type="ECO:0000256" key="10">
    <source>
        <dbReference type="ARBA" id="ARBA00023004"/>
    </source>
</evidence>
<keyword evidence="17" id="KW-1185">Reference proteome</keyword>
<evidence type="ECO:0000256" key="9">
    <source>
        <dbReference type="ARBA" id="ARBA00022801"/>
    </source>
</evidence>
<keyword evidence="9" id="KW-0378">Hydrolase</keyword>
<dbReference type="InterPro" id="IPR044298">
    <property type="entry name" value="MIG/MutY"/>
</dbReference>
<accession>A0ABP7LQT6</accession>
<evidence type="ECO:0000256" key="5">
    <source>
        <dbReference type="ARBA" id="ARBA00022023"/>
    </source>
</evidence>
<evidence type="ECO:0000256" key="14">
    <source>
        <dbReference type="RuleBase" id="RU365096"/>
    </source>
</evidence>
<dbReference type="Pfam" id="PF00633">
    <property type="entry name" value="HHH"/>
    <property type="match status" value="1"/>
</dbReference>
<keyword evidence="13 14" id="KW-0326">Glycosidase</keyword>
<keyword evidence="10 14" id="KW-0408">Iron</keyword>
<dbReference type="NCBIfam" id="TIGR01084">
    <property type="entry name" value="mutY"/>
    <property type="match status" value="1"/>
</dbReference>